<dbReference type="EMBL" id="VYXP01000013">
    <property type="protein sequence ID" value="KAA9129663.1"/>
    <property type="molecule type" value="Genomic_DNA"/>
</dbReference>
<dbReference type="GO" id="GO:0003700">
    <property type="term" value="F:DNA-binding transcription factor activity"/>
    <property type="evidence" value="ECO:0007669"/>
    <property type="project" value="InterPro"/>
</dbReference>
<dbReference type="GO" id="GO:0043565">
    <property type="term" value="F:sequence-specific DNA binding"/>
    <property type="evidence" value="ECO:0007669"/>
    <property type="project" value="InterPro"/>
</dbReference>
<dbReference type="Pfam" id="PF12833">
    <property type="entry name" value="HTH_18"/>
    <property type="match status" value="1"/>
</dbReference>
<feature type="domain" description="HTH araC/xylS-type" evidence="5">
    <location>
        <begin position="245"/>
        <end position="348"/>
    </location>
</feature>
<proteinExistence type="predicted"/>
<keyword evidence="1" id="KW-0805">Transcription regulation</keyword>
<accession>A0A5N0T428</accession>
<feature type="transmembrane region" description="Helical" evidence="4">
    <location>
        <begin position="158"/>
        <end position="178"/>
    </location>
</feature>
<feature type="transmembrane region" description="Helical" evidence="4">
    <location>
        <begin position="190"/>
        <end position="211"/>
    </location>
</feature>
<dbReference type="InterPro" id="IPR009057">
    <property type="entry name" value="Homeodomain-like_sf"/>
</dbReference>
<name>A0A5N0T428_9GAMM</name>
<reference evidence="6 7" key="1">
    <citation type="submission" date="2019-09" db="EMBL/GenBank/DDBJ databases">
        <title>Wenzhouxiangella sp. Genome sequencing and assembly.</title>
        <authorList>
            <person name="Zhang R."/>
        </authorList>
    </citation>
    <scope>NUCLEOTIDE SEQUENCE [LARGE SCALE GENOMIC DNA]</scope>
    <source>
        <strain evidence="6 7">W260</strain>
    </source>
</reference>
<evidence type="ECO:0000259" key="5">
    <source>
        <dbReference type="PROSITE" id="PS01124"/>
    </source>
</evidence>
<protein>
    <submittedName>
        <fullName evidence="6">AraC family transcriptional regulator</fullName>
    </submittedName>
</protein>
<organism evidence="6 7">
    <name type="scientific">Marinihelvus fidelis</name>
    <dbReference type="NCBI Taxonomy" id="2613842"/>
    <lineage>
        <taxon>Bacteria</taxon>
        <taxon>Pseudomonadati</taxon>
        <taxon>Pseudomonadota</taxon>
        <taxon>Gammaproteobacteria</taxon>
        <taxon>Chromatiales</taxon>
        <taxon>Wenzhouxiangellaceae</taxon>
        <taxon>Marinihelvus</taxon>
    </lineage>
</organism>
<dbReference type="PANTHER" id="PTHR43280">
    <property type="entry name" value="ARAC-FAMILY TRANSCRIPTIONAL REGULATOR"/>
    <property type="match status" value="1"/>
</dbReference>
<gene>
    <name evidence="6" type="ORF">F3N42_14965</name>
</gene>
<keyword evidence="4" id="KW-1133">Transmembrane helix</keyword>
<keyword evidence="4" id="KW-0812">Transmembrane</keyword>
<evidence type="ECO:0000256" key="2">
    <source>
        <dbReference type="ARBA" id="ARBA00023125"/>
    </source>
</evidence>
<dbReference type="Gene3D" id="1.10.10.60">
    <property type="entry name" value="Homeodomain-like"/>
    <property type="match status" value="1"/>
</dbReference>
<feature type="transmembrane region" description="Helical" evidence="4">
    <location>
        <begin position="63"/>
        <end position="84"/>
    </location>
</feature>
<evidence type="ECO:0000313" key="6">
    <source>
        <dbReference type="EMBL" id="KAA9129663.1"/>
    </source>
</evidence>
<keyword evidence="2" id="KW-0238">DNA-binding</keyword>
<evidence type="ECO:0000256" key="4">
    <source>
        <dbReference type="SAM" id="Phobius"/>
    </source>
</evidence>
<dbReference type="PANTHER" id="PTHR43280:SF29">
    <property type="entry name" value="ARAC-FAMILY TRANSCRIPTIONAL REGULATOR"/>
    <property type="match status" value="1"/>
</dbReference>
<feature type="transmembrane region" description="Helical" evidence="4">
    <location>
        <begin position="6"/>
        <end position="25"/>
    </location>
</feature>
<feature type="transmembrane region" description="Helical" evidence="4">
    <location>
        <begin position="121"/>
        <end position="138"/>
    </location>
</feature>
<feature type="transmembrane region" description="Helical" evidence="4">
    <location>
        <begin position="37"/>
        <end position="57"/>
    </location>
</feature>
<feature type="transmembrane region" description="Helical" evidence="4">
    <location>
        <begin position="96"/>
        <end position="115"/>
    </location>
</feature>
<evidence type="ECO:0000256" key="3">
    <source>
        <dbReference type="ARBA" id="ARBA00023163"/>
    </source>
</evidence>
<keyword evidence="3" id="KW-0804">Transcription</keyword>
<comment type="caution">
    <text evidence="6">The sequence shown here is derived from an EMBL/GenBank/DDBJ whole genome shotgun (WGS) entry which is preliminary data.</text>
</comment>
<dbReference type="InterPro" id="IPR018060">
    <property type="entry name" value="HTH_AraC"/>
</dbReference>
<dbReference type="PROSITE" id="PS01124">
    <property type="entry name" value="HTH_ARAC_FAMILY_2"/>
    <property type="match status" value="1"/>
</dbReference>
<dbReference type="SMART" id="SM00342">
    <property type="entry name" value="HTH_ARAC"/>
    <property type="match status" value="1"/>
</dbReference>
<dbReference type="AlphaFoldDB" id="A0A5N0T428"/>
<dbReference type="Proteomes" id="UP000325372">
    <property type="component" value="Unassembled WGS sequence"/>
</dbReference>
<sequence length="355" mass="40078">MPDFITHIQLATFAICLLLAGHFLFTDAQRKWPSRLLGLNFLLYAVLSLLMIGRLNHWLGPMLFVRPVLALLVGPAFYFFYRSVKHPDARFSRYDVLHLLPSATIAVLFALDSPLLRFVDAMYIGSCATYSLVIAHGIRHGHRSLAHLGGYSRVAFRWIRFLMTILLISVALDVAIVLEIRSGTPLGRSYALAVVSVVFLLVCGFTAFAALRRYPLLEWLVSLGESVVYERRNELDADQSRQIFDRWQALLEEQELYKVEYGITLGEAAKKLQVPSRQLSNAINQQAGESFSRHLNRRRIEEAKKLFASQPDITVTEAMHAAGFSSKSNFNREFSRITGMTPSAFRGADSPEKSH</sequence>
<evidence type="ECO:0000313" key="7">
    <source>
        <dbReference type="Proteomes" id="UP000325372"/>
    </source>
</evidence>
<dbReference type="RefSeq" id="WP_150865554.1">
    <property type="nucleotide sequence ID" value="NZ_VYXP01000013.1"/>
</dbReference>
<dbReference type="SUPFAM" id="SSF46689">
    <property type="entry name" value="Homeodomain-like"/>
    <property type="match status" value="1"/>
</dbReference>
<keyword evidence="4" id="KW-0472">Membrane</keyword>
<evidence type="ECO:0000256" key="1">
    <source>
        <dbReference type="ARBA" id="ARBA00023015"/>
    </source>
</evidence>
<keyword evidence="7" id="KW-1185">Reference proteome</keyword>